<evidence type="ECO:0000313" key="1">
    <source>
        <dbReference type="EMBL" id="SEW10610.1"/>
    </source>
</evidence>
<dbReference type="OrthoDB" id="9789133at2"/>
<organism evidence="1 2">
    <name type="scientific">[Clostridium] fimetarium</name>
    <dbReference type="NCBI Taxonomy" id="99656"/>
    <lineage>
        <taxon>Bacteria</taxon>
        <taxon>Bacillati</taxon>
        <taxon>Bacillota</taxon>
        <taxon>Clostridia</taxon>
        <taxon>Lachnospirales</taxon>
        <taxon>Lachnospiraceae</taxon>
    </lineage>
</organism>
<name>A0A1I0P926_9FIRM</name>
<dbReference type="PANTHER" id="PTHR39189:SF1">
    <property type="entry name" value="UPF0173 METAL-DEPENDENT HYDROLASE YTKL"/>
    <property type="match status" value="1"/>
</dbReference>
<dbReference type="EMBL" id="FOJI01000004">
    <property type="protein sequence ID" value="SEW10610.1"/>
    <property type="molecule type" value="Genomic_DNA"/>
</dbReference>
<dbReference type="AlphaFoldDB" id="A0A1I0P926"/>
<reference evidence="1 2" key="1">
    <citation type="submission" date="2016-10" db="EMBL/GenBank/DDBJ databases">
        <authorList>
            <person name="de Groot N.N."/>
        </authorList>
    </citation>
    <scope>NUCLEOTIDE SEQUENCE [LARGE SCALE GENOMIC DNA]</scope>
    <source>
        <strain evidence="1 2">DSM 9179</strain>
    </source>
</reference>
<dbReference type="Proteomes" id="UP000199701">
    <property type="component" value="Unassembled WGS sequence"/>
</dbReference>
<dbReference type="PANTHER" id="PTHR39189">
    <property type="entry name" value="UPF0173 METAL-DEPENDENT HYDROLASE YTKL"/>
    <property type="match status" value="1"/>
</dbReference>
<gene>
    <name evidence="1" type="ORF">SAMN05421659_104248</name>
</gene>
<dbReference type="STRING" id="99656.SAMN05421659_104248"/>
<evidence type="ECO:0000313" key="2">
    <source>
        <dbReference type="Proteomes" id="UP000199701"/>
    </source>
</evidence>
<dbReference type="Pfam" id="PF13483">
    <property type="entry name" value="Lactamase_B_3"/>
    <property type="match status" value="1"/>
</dbReference>
<dbReference type="Gene3D" id="3.60.15.10">
    <property type="entry name" value="Ribonuclease Z/Hydroxyacylglutathione hydrolase-like"/>
    <property type="match status" value="1"/>
</dbReference>
<sequence length="281" mass="30700">MRRKTIFTRIVQILFMVAIVGMVVACSKNTSSDNALGNDVATKAGAGENTSVDEASTVAQDTTGLLSIKYVGNSCFYIKFADGTRLVTDPYGTSYGSIFGKFPQMEADVMTISHEHEDHILGIKDVTGKPKILRLDKLSTPVTIGDVEITGYDSKHVADLGSNTIFVYKENGLTVVNMGETDNIDSPEALQAIKDADVILAYAGEYGTVKNKDSFITLFNLKIKAIIPEHYSNKAESIFYKEPTIDTILTEIPAGTKVTKTSEFIVKKDLEKQFVALSQMK</sequence>
<accession>A0A1I0P926</accession>
<dbReference type="PROSITE" id="PS51257">
    <property type="entry name" value="PROKAR_LIPOPROTEIN"/>
    <property type="match status" value="1"/>
</dbReference>
<keyword evidence="2" id="KW-1185">Reference proteome</keyword>
<dbReference type="SUPFAM" id="SSF56281">
    <property type="entry name" value="Metallo-hydrolase/oxidoreductase"/>
    <property type="match status" value="1"/>
</dbReference>
<dbReference type="RefSeq" id="WP_092452132.1">
    <property type="nucleotide sequence ID" value="NZ_FOJI01000004.1"/>
</dbReference>
<protein>
    <submittedName>
        <fullName evidence="1">L-ascorbate metabolism protein UlaG, beta-lactamase superfamily</fullName>
    </submittedName>
</protein>
<proteinExistence type="predicted"/>
<dbReference type="InterPro" id="IPR036866">
    <property type="entry name" value="RibonucZ/Hydroxyglut_hydro"/>
</dbReference>